<evidence type="ECO:0000256" key="1">
    <source>
        <dbReference type="ARBA" id="ARBA00011062"/>
    </source>
</evidence>
<comment type="subcellular location">
    <subcellularLocation>
        <location evidence="4">Cytoplasm</location>
    </subcellularLocation>
</comment>
<dbReference type="Gene3D" id="3.40.1210.10">
    <property type="entry name" value="Survival protein SurE-like phosphatase/nucleotidase"/>
    <property type="match status" value="1"/>
</dbReference>
<gene>
    <name evidence="6" type="primary">surE1</name>
    <name evidence="4" type="synonym">surE</name>
    <name evidence="6" type="ORF">DIAAKJNI_00513</name>
</gene>
<dbReference type="InterPro" id="IPR030048">
    <property type="entry name" value="SurE"/>
</dbReference>
<keyword evidence="4" id="KW-0547">Nucleotide-binding</keyword>
<evidence type="ECO:0000259" key="5">
    <source>
        <dbReference type="Pfam" id="PF01975"/>
    </source>
</evidence>
<keyword evidence="2 4" id="KW-0479">Metal-binding</keyword>
<dbReference type="InterPro" id="IPR036523">
    <property type="entry name" value="SurE-like_sf"/>
</dbReference>
<name>A0A811TCT0_9EURY</name>
<evidence type="ECO:0000256" key="3">
    <source>
        <dbReference type="ARBA" id="ARBA00022801"/>
    </source>
</evidence>
<dbReference type="GO" id="GO:0008253">
    <property type="term" value="F:5'-nucleotidase activity"/>
    <property type="evidence" value="ECO:0007669"/>
    <property type="project" value="UniProtKB-UniRule"/>
</dbReference>
<feature type="binding site" evidence="4">
    <location>
        <position position="40"/>
    </location>
    <ligand>
        <name>a divalent metal cation</name>
        <dbReference type="ChEBI" id="CHEBI:60240"/>
    </ligand>
</feature>
<dbReference type="InterPro" id="IPR002828">
    <property type="entry name" value="SurE-like_Pase/nucleotidase"/>
</dbReference>
<comment type="function">
    <text evidence="4">Nucleotidase that shows phosphatase activity on nucleoside 5'-monophosphates.</text>
</comment>
<dbReference type="GO" id="GO:0005737">
    <property type="term" value="C:cytoplasm"/>
    <property type="evidence" value="ECO:0007669"/>
    <property type="project" value="UniProtKB-SubCell"/>
</dbReference>
<feature type="binding site" evidence="4">
    <location>
        <position position="10"/>
    </location>
    <ligand>
        <name>a divalent metal cation</name>
        <dbReference type="ChEBI" id="CHEBI:60240"/>
    </ligand>
</feature>
<organism evidence="6 7">
    <name type="scientific">Candidatus Argoarchaeum ethanivorans</name>
    <dbReference type="NCBI Taxonomy" id="2608793"/>
    <lineage>
        <taxon>Archaea</taxon>
        <taxon>Methanobacteriati</taxon>
        <taxon>Methanobacteriota</taxon>
        <taxon>Stenosarchaea group</taxon>
        <taxon>Methanomicrobia</taxon>
        <taxon>Methanosarcinales</taxon>
        <taxon>Methanosarcinales incertae sedis</taxon>
        <taxon>GOM Arc I cluster</taxon>
        <taxon>Candidatus Argoarchaeum</taxon>
    </lineage>
</organism>
<dbReference type="GO" id="GO:0000166">
    <property type="term" value="F:nucleotide binding"/>
    <property type="evidence" value="ECO:0007669"/>
    <property type="project" value="UniProtKB-KW"/>
</dbReference>
<evidence type="ECO:0000313" key="6">
    <source>
        <dbReference type="EMBL" id="CAD6493548.1"/>
    </source>
</evidence>
<keyword evidence="3 4" id="KW-0378">Hydrolase</keyword>
<dbReference type="GO" id="GO:0046872">
    <property type="term" value="F:metal ion binding"/>
    <property type="evidence" value="ECO:0007669"/>
    <property type="project" value="UniProtKB-UniRule"/>
</dbReference>
<dbReference type="Pfam" id="PF01975">
    <property type="entry name" value="SurE"/>
    <property type="match status" value="1"/>
</dbReference>
<reference evidence="6" key="1">
    <citation type="submission" date="2020-10" db="EMBL/GenBank/DDBJ databases">
        <authorList>
            <person name="Hahn C.J."/>
            <person name="Laso-Perez R."/>
            <person name="Vulcano F."/>
            <person name="Vaziourakis K.-M."/>
            <person name="Stokke R."/>
            <person name="Steen I.H."/>
            <person name="Teske A."/>
            <person name="Boetius A."/>
            <person name="Liebeke M."/>
            <person name="Amann R."/>
            <person name="Knittel K."/>
        </authorList>
    </citation>
    <scope>NUCLEOTIDE SEQUENCE</scope>
    <source>
        <strain evidence="6">Gfbio:e3339647-f889-4370-9287-4fb5cb688e4c:AG392M11_GoMArc1</strain>
    </source>
</reference>
<feature type="binding site" evidence="4">
    <location>
        <position position="9"/>
    </location>
    <ligand>
        <name>a divalent metal cation</name>
        <dbReference type="ChEBI" id="CHEBI:60240"/>
    </ligand>
</feature>
<dbReference type="SUPFAM" id="SSF64167">
    <property type="entry name" value="SurE-like"/>
    <property type="match status" value="1"/>
</dbReference>
<feature type="binding site" evidence="4">
    <location>
        <position position="119"/>
    </location>
    <ligand>
        <name>a divalent metal cation</name>
        <dbReference type="ChEBI" id="CHEBI:60240"/>
    </ligand>
</feature>
<proteinExistence type="inferred from homology"/>
<dbReference type="Proteomes" id="UP000639006">
    <property type="component" value="Unassembled WGS sequence"/>
</dbReference>
<evidence type="ECO:0000256" key="4">
    <source>
        <dbReference type="HAMAP-Rule" id="MF_00060"/>
    </source>
</evidence>
<dbReference type="NCBIfam" id="TIGR00087">
    <property type="entry name" value="surE"/>
    <property type="match status" value="1"/>
</dbReference>
<dbReference type="HAMAP" id="MF_00060">
    <property type="entry name" value="SurE"/>
    <property type="match status" value="1"/>
</dbReference>
<feature type="domain" description="Survival protein SurE-like phosphatase/nucleotidase" evidence="5">
    <location>
        <begin position="4"/>
        <end position="222"/>
    </location>
</feature>
<protein>
    <recommendedName>
        <fullName evidence="4">5'-nucleotidase SurE</fullName>
        <ecNumber evidence="4">3.1.3.5</ecNumber>
    </recommendedName>
    <alternativeName>
        <fullName evidence="4">Nucleoside 5'-monophosphate phosphohydrolase</fullName>
    </alternativeName>
</protein>
<dbReference type="PANTHER" id="PTHR30457:SF0">
    <property type="entry name" value="PHOSPHATASE, PUTATIVE (AFU_ORTHOLOGUE AFUA_4G01070)-RELATED"/>
    <property type="match status" value="1"/>
</dbReference>
<accession>A0A811TCT0</accession>
<comment type="similarity">
    <text evidence="1 4">Belongs to the SurE nucleotidase family.</text>
</comment>
<evidence type="ECO:0000313" key="7">
    <source>
        <dbReference type="Proteomes" id="UP000639006"/>
    </source>
</evidence>
<dbReference type="PANTHER" id="PTHR30457">
    <property type="entry name" value="5'-NUCLEOTIDASE SURE"/>
    <property type="match status" value="1"/>
</dbReference>
<comment type="catalytic activity">
    <reaction evidence="4">
        <text>a ribonucleoside 5'-phosphate + H2O = a ribonucleoside + phosphate</text>
        <dbReference type="Rhea" id="RHEA:12484"/>
        <dbReference type="ChEBI" id="CHEBI:15377"/>
        <dbReference type="ChEBI" id="CHEBI:18254"/>
        <dbReference type="ChEBI" id="CHEBI:43474"/>
        <dbReference type="ChEBI" id="CHEBI:58043"/>
        <dbReference type="EC" id="3.1.3.5"/>
    </reaction>
</comment>
<dbReference type="EMBL" id="CAJHIQ010000037">
    <property type="protein sequence ID" value="CAD6493548.1"/>
    <property type="molecule type" value="Genomic_DNA"/>
</dbReference>
<evidence type="ECO:0000256" key="2">
    <source>
        <dbReference type="ARBA" id="ARBA00022723"/>
    </source>
</evidence>
<keyword evidence="4" id="KW-0963">Cytoplasm</keyword>
<comment type="caution">
    <text evidence="6">The sequence shown here is derived from an EMBL/GenBank/DDBJ whole genome shotgun (WGS) entry which is preliminary data.</text>
</comment>
<dbReference type="AlphaFoldDB" id="A0A811TCT0"/>
<dbReference type="EC" id="3.1.3.5" evidence="4"/>
<sequence>MTRILLTNDDGVYAAGLRAAYDALDRLGEVVVSAPAQQKSGVGRSISIFEPLRVSHTKIGGFDANAVGGTPTQSPDVCTPMQQRSFDAHAVGGTPTDAVIIGIFSIMKCLPDLVVSGFNIGENISTDAVTTSGTIGAALEASSYGVPSIAVSIQVIDEGDKFDDLRNYHYDFDEGIKILNRIAKRVLSYGLPDGVDLLNINLPRHATADTPIEITRLSRKIFNTGVNERHDPRGRPYYWIDGDLISEDDVGTDIHAVFSSGHVSVTPLSLDATSKVNTKELEKYIQ</sequence>
<comment type="cofactor">
    <cofactor evidence="4">
        <name>a divalent metal cation</name>
        <dbReference type="ChEBI" id="CHEBI:60240"/>
    </cofactor>
    <text evidence="4">Binds 1 divalent metal cation per subunit.</text>
</comment>